<name>A0A511VC79_9BACL</name>
<dbReference type="InterPro" id="IPR036390">
    <property type="entry name" value="WH_DNA-bd_sf"/>
</dbReference>
<dbReference type="AlphaFoldDB" id="A0A511VC79"/>
<organism evidence="5 6">
    <name type="scientific">Aneurinibacillus danicus</name>
    <dbReference type="NCBI Taxonomy" id="267746"/>
    <lineage>
        <taxon>Bacteria</taxon>
        <taxon>Bacillati</taxon>
        <taxon>Bacillota</taxon>
        <taxon>Bacilli</taxon>
        <taxon>Bacillales</taxon>
        <taxon>Paenibacillaceae</taxon>
        <taxon>Aneurinibacillus group</taxon>
        <taxon>Aneurinibacillus</taxon>
    </lineage>
</organism>
<dbReference type="InterPro" id="IPR036388">
    <property type="entry name" value="WH-like_DNA-bd_sf"/>
</dbReference>
<evidence type="ECO:0000256" key="3">
    <source>
        <dbReference type="ARBA" id="ARBA00023163"/>
    </source>
</evidence>
<keyword evidence="6" id="KW-1185">Reference proteome</keyword>
<dbReference type="GO" id="GO:0003677">
    <property type="term" value="F:DNA binding"/>
    <property type="evidence" value="ECO:0007669"/>
    <property type="project" value="UniProtKB-KW"/>
</dbReference>
<dbReference type="InterPro" id="IPR008920">
    <property type="entry name" value="TF_FadR/GntR_C"/>
</dbReference>
<keyword evidence="3" id="KW-0804">Transcription</keyword>
<dbReference type="PANTHER" id="PTHR43537">
    <property type="entry name" value="TRANSCRIPTIONAL REGULATOR, GNTR FAMILY"/>
    <property type="match status" value="1"/>
</dbReference>
<keyword evidence="2" id="KW-0238">DNA-binding</keyword>
<dbReference type="OrthoDB" id="9781630at2"/>
<dbReference type="SUPFAM" id="SSF48008">
    <property type="entry name" value="GntR ligand-binding domain-like"/>
    <property type="match status" value="1"/>
</dbReference>
<dbReference type="Gene3D" id="1.10.10.10">
    <property type="entry name" value="Winged helix-like DNA-binding domain superfamily/Winged helix DNA-binding domain"/>
    <property type="match status" value="1"/>
</dbReference>
<comment type="caution">
    <text evidence="5">The sequence shown here is derived from an EMBL/GenBank/DDBJ whole genome shotgun (WGS) entry which is preliminary data.</text>
</comment>
<dbReference type="RefSeq" id="WP_146812102.1">
    <property type="nucleotide sequence ID" value="NZ_BJXX01000189.1"/>
</dbReference>
<sequence length="220" mass="25382">MKKRSVDNLALPNFIKESIIDEIMQGELKAGDKLLEAKYSDIFGTSRAPVREAFYLLSLEGYVHKIPRKGTVVKGFTLEEIRDILEIRNFLEQLSISRMEFQEKESCLQEMRNIISKMESHKIDIKQYAKLNYEFHFQLILASRSEVIQNTYSRLASPLISLQTISFMKEEAIKKSLREHIDIINYLAEGNIEEAKTLLHAHNIAVYPRVKDSFGSSPKA</sequence>
<dbReference type="SMART" id="SM00895">
    <property type="entry name" value="FCD"/>
    <property type="match status" value="1"/>
</dbReference>
<dbReference type="CDD" id="cd07377">
    <property type="entry name" value="WHTH_GntR"/>
    <property type="match status" value="1"/>
</dbReference>
<reference evidence="5 6" key="1">
    <citation type="submission" date="2019-07" db="EMBL/GenBank/DDBJ databases">
        <title>Whole genome shotgun sequence of Aneurinibacillus danicus NBRC 102444.</title>
        <authorList>
            <person name="Hosoyama A."/>
            <person name="Uohara A."/>
            <person name="Ohji S."/>
            <person name="Ichikawa N."/>
        </authorList>
    </citation>
    <scope>NUCLEOTIDE SEQUENCE [LARGE SCALE GENOMIC DNA]</scope>
    <source>
        <strain evidence="5 6">NBRC 102444</strain>
    </source>
</reference>
<feature type="domain" description="HTH gntR-type" evidence="4">
    <location>
        <begin position="9"/>
        <end position="76"/>
    </location>
</feature>
<dbReference type="Pfam" id="PF00392">
    <property type="entry name" value="GntR"/>
    <property type="match status" value="1"/>
</dbReference>
<dbReference type="GO" id="GO:0003700">
    <property type="term" value="F:DNA-binding transcription factor activity"/>
    <property type="evidence" value="ECO:0007669"/>
    <property type="project" value="InterPro"/>
</dbReference>
<dbReference type="Pfam" id="PF07729">
    <property type="entry name" value="FCD"/>
    <property type="match status" value="1"/>
</dbReference>
<accession>A0A511VC79</accession>
<evidence type="ECO:0000313" key="5">
    <source>
        <dbReference type="EMBL" id="GEN36464.1"/>
    </source>
</evidence>
<gene>
    <name evidence="5" type="ORF">ADA01nite_39240</name>
</gene>
<keyword evidence="1" id="KW-0805">Transcription regulation</keyword>
<evidence type="ECO:0000256" key="2">
    <source>
        <dbReference type="ARBA" id="ARBA00023125"/>
    </source>
</evidence>
<dbReference type="InterPro" id="IPR000524">
    <property type="entry name" value="Tscrpt_reg_HTH_GntR"/>
</dbReference>
<proteinExistence type="predicted"/>
<protein>
    <submittedName>
        <fullName evidence="5">GntR family transcriptional regulator</fullName>
    </submittedName>
</protein>
<dbReference type="InterPro" id="IPR011711">
    <property type="entry name" value="GntR_C"/>
</dbReference>
<dbReference type="EMBL" id="BJXX01000189">
    <property type="protein sequence ID" value="GEN36464.1"/>
    <property type="molecule type" value="Genomic_DNA"/>
</dbReference>
<dbReference type="Proteomes" id="UP000321157">
    <property type="component" value="Unassembled WGS sequence"/>
</dbReference>
<evidence type="ECO:0000313" key="6">
    <source>
        <dbReference type="Proteomes" id="UP000321157"/>
    </source>
</evidence>
<dbReference type="PROSITE" id="PS50949">
    <property type="entry name" value="HTH_GNTR"/>
    <property type="match status" value="1"/>
</dbReference>
<evidence type="ECO:0000256" key="1">
    <source>
        <dbReference type="ARBA" id="ARBA00023015"/>
    </source>
</evidence>
<dbReference type="PANTHER" id="PTHR43537:SF24">
    <property type="entry name" value="GLUCONATE OPERON TRANSCRIPTIONAL REPRESSOR"/>
    <property type="match status" value="1"/>
</dbReference>
<evidence type="ECO:0000259" key="4">
    <source>
        <dbReference type="PROSITE" id="PS50949"/>
    </source>
</evidence>
<dbReference type="SUPFAM" id="SSF46785">
    <property type="entry name" value="Winged helix' DNA-binding domain"/>
    <property type="match status" value="1"/>
</dbReference>
<dbReference type="Gene3D" id="1.20.120.530">
    <property type="entry name" value="GntR ligand-binding domain-like"/>
    <property type="match status" value="1"/>
</dbReference>
<dbReference type="SMART" id="SM00345">
    <property type="entry name" value="HTH_GNTR"/>
    <property type="match status" value="1"/>
</dbReference>